<keyword evidence="2" id="KW-0645">Protease</keyword>
<evidence type="ECO:0000256" key="2">
    <source>
        <dbReference type="ARBA" id="ARBA00022825"/>
    </source>
</evidence>
<sequence length="603" mass="68980">MIVIRFPQPDVEQFFRTMDIQTFAVRPDERQIVFSTNLGGSFDLWQMDPEHPFPSQMTFIGQSCQALHFEKRGRFLMAGFDQDGDENTQLYALPPEGGELLPIRRAEGKRHFFASLSDDGKRLYYTTNRENETHLDTFCYDLETEGEKKILAGSEAATFLVDVSPEEKTFAYLKHFSNTHALLFVQQAGEAICLTADSGPQHVVYDAVYTDENTLYFLTDYQEDRAYLAQYDLQRREFQKVLEPAGGEFTSLSFDRKGKVLYLVEGYGVEDRLIRFSLDSSSAEEVTVPVEILTQLVIAKSGTLYLLGRSAVRPHNLYRLRPGESKWSELTRYRVPGVAEETLVQPEVMRYPSYDGLEIEALWFRAREEVSNGYLILWPHGGPQAAERKSFRALFQFLLHRGYSVFAPNFRGSTGYGLSFAKRVEGDWGGGPRLDLIHGLEWMIEQGYADRSRILLMGGSYGGYMSLLLTGRHGSYFRAVVDIFGPSDLFTFIESVPEHWQPVMEQWVGDPVKDRDKLKEDSPITYLEQMELPMLVVQGAKDPRVVKGESDRIVDALRKKGVDVEYLVLEDEGHGFSKKKNEMEVYRRVLRFLDRQISTPTSV</sequence>
<accession>A0ABQ1H259</accession>
<dbReference type="Gene3D" id="3.40.50.1820">
    <property type="entry name" value="alpha/beta hydrolase"/>
    <property type="match status" value="1"/>
</dbReference>
<keyword evidence="1" id="KW-0378">Hydrolase</keyword>
<dbReference type="PANTHER" id="PTHR42776:SF27">
    <property type="entry name" value="DIPEPTIDYL PEPTIDASE FAMILY MEMBER 6"/>
    <property type="match status" value="1"/>
</dbReference>
<evidence type="ECO:0000313" key="4">
    <source>
        <dbReference type="EMBL" id="GGA55024.1"/>
    </source>
</evidence>
<name>A0ABQ1H259_9BACL</name>
<comment type="caution">
    <text evidence="4">The sequence shown here is derived from an EMBL/GenBank/DDBJ whole genome shotgun (WGS) entry which is preliminary data.</text>
</comment>
<dbReference type="InterPro" id="IPR001375">
    <property type="entry name" value="Peptidase_S9_cat"/>
</dbReference>
<dbReference type="Pfam" id="PF07676">
    <property type="entry name" value="PD40"/>
    <property type="match status" value="1"/>
</dbReference>
<reference evidence="5" key="1">
    <citation type="journal article" date="2019" name="Int. J. Syst. Evol. Microbiol.">
        <title>The Global Catalogue of Microorganisms (GCM) 10K type strain sequencing project: providing services to taxonomists for standard genome sequencing and annotation.</title>
        <authorList>
            <consortium name="The Broad Institute Genomics Platform"/>
            <consortium name="The Broad Institute Genome Sequencing Center for Infectious Disease"/>
            <person name="Wu L."/>
            <person name="Ma J."/>
        </authorList>
    </citation>
    <scope>NUCLEOTIDE SEQUENCE [LARGE SCALE GENOMIC DNA]</scope>
    <source>
        <strain evidence="5">CGMCC 1.12404</strain>
    </source>
</reference>
<dbReference type="SUPFAM" id="SSF82171">
    <property type="entry name" value="DPP6 N-terminal domain-like"/>
    <property type="match status" value="1"/>
</dbReference>
<protein>
    <submittedName>
        <fullName evidence="4">Peptidase S9</fullName>
    </submittedName>
</protein>
<organism evidence="4 5">
    <name type="scientific">Kroppenstedtia guangzhouensis</name>
    <dbReference type="NCBI Taxonomy" id="1274356"/>
    <lineage>
        <taxon>Bacteria</taxon>
        <taxon>Bacillati</taxon>
        <taxon>Bacillota</taxon>
        <taxon>Bacilli</taxon>
        <taxon>Bacillales</taxon>
        <taxon>Thermoactinomycetaceae</taxon>
        <taxon>Kroppenstedtia</taxon>
    </lineage>
</organism>
<dbReference type="InterPro" id="IPR011042">
    <property type="entry name" value="6-blade_b-propeller_TolB-like"/>
</dbReference>
<dbReference type="Pfam" id="PF00326">
    <property type="entry name" value="Peptidase_S9"/>
    <property type="match status" value="1"/>
</dbReference>
<dbReference type="PANTHER" id="PTHR42776">
    <property type="entry name" value="SERINE PEPTIDASE S9 FAMILY MEMBER"/>
    <property type="match status" value="1"/>
</dbReference>
<keyword evidence="5" id="KW-1185">Reference proteome</keyword>
<dbReference type="InterPro" id="IPR011659">
    <property type="entry name" value="WD40"/>
</dbReference>
<dbReference type="Gene3D" id="2.120.10.30">
    <property type="entry name" value="TolB, C-terminal domain"/>
    <property type="match status" value="1"/>
</dbReference>
<dbReference type="Proteomes" id="UP000617979">
    <property type="component" value="Unassembled WGS sequence"/>
</dbReference>
<proteinExistence type="predicted"/>
<feature type="domain" description="Peptidase S9 prolyl oligopeptidase catalytic" evidence="3">
    <location>
        <begin position="390"/>
        <end position="597"/>
    </location>
</feature>
<dbReference type="InterPro" id="IPR029058">
    <property type="entry name" value="AB_hydrolase_fold"/>
</dbReference>
<dbReference type="SUPFAM" id="SSF53474">
    <property type="entry name" value="alpha/beta-Hydrolases"/>
    <property type="match status" value="1"/>
</dbReference>
<keyword evidence="2" id="KW-0720">Serine protease</keyword>
<evidence type="ECO:0000313" key="5">
    <source>
        <dbReference type="Proteomes" id="UP000617979"/>
    </source>
</evidence>
<evidence type="ECO:0000259" key="3">
    <source>
        <dbReference type="Pfam" id="PF00326"/>
    </source>
</evidence>
<evidence type="ECO:0000256" key="1">
    <source>
        <dbReference type="ARBA" id="ARBA00022801"/>
    </source>
</evidence>
<gene>
    <name evidence="4" type="ORF">GCM10007416_30320</name>
</gene>
<dbReference type="EMBL" id="BMEX01000017">
    <property type="protein sequence ID" value="GGA55024.1"/>
    <property type="molecule type" value="Genomic_DNA"/>
</dbReference>